<reference evidence="2" key="2">
    <citation type="submission" date="2025-08" db="UniProtKB">
        <authorList>
            <consortium name="Ensembl"/>
        </authorList>
    </citation>
    <scope>IDENTIFICATION</scope>
</reference>
<feature type="region of interest" description="Disordered" evidence="1">
    <location>
        <begin position="154"/>
        <end position="209"/>
    </location>
</feature>
<keyword evidence="3" id="KW-1185">Reference proteome</keyword>
<reference evidence="2 3" key="1">
    <citation type="journal article" date="2020" name="Nat. Commun.">
        <title>Donkey genomes provide new insights into domestication and selection for coat color.</title>
        <authorList>
            <person name="Wang"/>
            <person name="C."/>
            <person name="Li"/>
            <person name="H."/>
            <person name="Guo"/>
            <person name="Y."/>
            <person name="Huang"/>
            <person name="J."/>
            <person name="Sun"/>
            <person name="Y."/>
            <person name="Min"/>
            <person name="J."/>
            <person name="Wang"/>
            <person name="J."/>
            <person name="Fang"/>
            <person name="X."/>
            <person name="Zhao"/>
            <person name="Z."/>
            <person name="Wang"/>
            <person name="S."/>
            <person name="Zhang"/>
            <person name="Y."/>
            <person name="Liu"/>
            <person name="Q."/>
            <person name="Jiang"/>
            <person name="Q."/>
            <person name="Wang"/>
            <person name="X."/>
            <person name="Guo"/>
            <person name="Y."/>
            <person name="Yang"/>
            <person name="C."/>
            <person name="Wang"/>
            <person name="Y."/>
            <person name="Tian"/>
            <person name="F."/>
            <person name="Zhuang"/>
            <person name="G."/>
            <person name="Fan"/>
            <person name="Y."/>
            <person name="Gao"/>
            <person name="Q."/>
            <person name="Li"/>
            <person name="Y."/>
            <person name="Ju"/>
            <person name="Z."/>
            <person name="Li"/>
            <person name="J."/>
            <person name="Li"/>
            <person name="R."/>
            <person name="Hou"/>
            <person name="M."/>
            <person name="Yang"/>
            <person name="G."/>
            <person name="Liu"/>
            <person name="G."/>
            <person name="Liu"/>
            <person name="W."/>
            <person name="Guo"/>
            <person name="J."/>
            <person name="Pan"/>
            <person name="S."/>
            <person name="Fan"/>
            <person name="G."/>
            <person name="Zhang"/>
            <person name="W."/>
            <person name="Zhang"/>
            <person name="R."/>
            <person name="Yu"/>
            <person name="J."/>
            <person name="Zhang"/>
            <person name="X."/>
            <person name="Yin"/>
            <person name="Q."/>
            <person name="Ji"/>
            <person name="C."/>
            <person name="Jin"/>
            <person name="Y."/>
            <person name="Yue"/>
            <person name="G."/>
            <person name="Liu"/>
            <person name="M."/>
            <person name="Xu"/>
            <person name="J."/>
            <person name="Liu"/>
            <person name="S."/>
            <person name="Jordana"/>
            <person name="J."/>
            <person name="Noce"/>
            <person name="A."/>
            <person name="Amills"/>
            <person name="M."/>
            <person name="Wu"/>
            <person name="D.D."/>
            <person name="Li"/>
            <person name="S."/>
            <person name="Zhou"/>
            <person name="X. and Zhong"/>
            <person name="J."/>
        </authorList>
    </citation>
    <scope>NUCLEOTIDE SEQUENCE [LARGE SCALE GENOMIC DNA]</scope>
</reference>
<reference evidence="2" key="3">
    <citation type="submission" date="2025-09" db="UniProtKB">
        <authorList>
            <consortium name="Ensembl"/>
        </authorList>
    </citation>
    <scope>IDENTIFICATION</scope>
</reference>
<name>A0A9L0KHJ7_EQUAS</name>
<sequence length="305" mass="32313">MAGRVPQNRDEFRTRRLGVNDGLKDSGRPRPVLGDGGSGPGPGPASLTGLALVVVAAQVVQVHSVSLCGFLRDPRVPLPILRPLLLHPRRPRLRSRTRGVAVEPHELRVVHVADGDEAGLPAAGPGHAGVEIPHGVGAWGRGGAETRATLLPARVPGPRVMGPGGGRGLWGRETEKGRRTEKRGRPQSGRGEGGRLGREGAESGRGGAEEGRVGRVWGWVRGDAPSRGSCVPPARSPRSAPRRGRFLPTPRSPARVSVRVRAPESSRRKVGGIMTGILTIWGESETRVLSADFNTRSSGDTDWLL</sequence>
<accession>A0A9L0KHJ7</accession>
<dbReference type="Ensembl" id="ENSEAST00005064097.1">
    <property type="protein sequence ID" value="ENSEASP00005061015.1"/>
    <property type="gene ID" value="ENSEASG00005028930.1"/>
</dbReference>
<dbReference type="GeneTree" id="ENSGT00860000135184"/>
<evidence type="ECO:0000313" key="2">
    <source>
        <dbReference type="Ensembl" id="ENSEASP00005061015.1"/>
    </source>
</evidence>
<feature type="compositionally biased region" description="Basic and acidic residues" evidence="1">
    <location>
        <begin position="192"/>
        <end position="209"/>
    </location>
</feature>
<evidence type="ECO:0000256" key="1">
    <source>
        <dbReference type="SAM" id="MobiDB-lite"/>
    </source>
</evidence>
<feature type="region of interest" description="Disordered" evidence="1">
    <location>
        <begin position="1"/>
        <end position="42"/>
    </location>
</feature>
<organism evidence="2 3">
    <name type="scientific">Equus asinus</name>
    <name type="common">Donkey</name>
    <name type="synonym">Equus africanus asinus</name>
    <dbReference type="NCBI Taxonomy" id="9793"/>
    <lineage>
        <taxon>Eukaryota</taxon>
        <taxon>Metazoa</taxon>
        <taxon>Chordata</taxon>
        <taxon>Craniata</taxon>
        <taxon>Vertebrata</taxon>
        <taxon>Euteleostomi</taxon>
        <taxon>Mammalia</taxon>
        <taxon>Eutheria</taxon>
        <taxon>Laurasiatheria</taxon>
        <taxon>Perissodactyla</taxon>
        <taxon>Equidae</taxon>
        <taxon>Equus</taxon>
    </lineage>
</organism>
<evidence type="ECO:0000313" key="3">
    <source>
        <dbReference type="Proteomes" id="UP000694387"/>
    </source>
</evidence>
<dbReference type="AlphaFoldDB" id="A0A9L0KHJ7"/>
<protein>
    <submittedName>
        <fullName evidence="2">Uncharacterized protein</fullName>
    </submittedName>
</protein>
<proteinExistence type="predicted"/>
<feature type="region of interest" description="Disordered" evidence="1">
    <location>
        <begin position="222"/>
        <end position="260"/>
    </location>
</feature>
<dbReference type="Proteomes" id="UP000694387">
    <property type="component" value="Chromosome 8"/>
</dbReference>